<evidence type="ECO:0000256" key="1">
    <source>
        <dbReference type="SAM" id="MobiDB-lite"/>
    </source>
</evidence>
<dbReference type="NCBIfam" id="TIGR00426">
    <property type="entry name" value="competence protein ComEA helix-hairpin-helix repeat region"/>
    <property type="match status" value="1"/>
</dbReference>
<dbReference type="InterPro" id="IPR019554">
    <property type="entry name" value="Soluble_ligand-bd"/>
</dbReference>
<dbReference type="InterPro" id="IPR004509">
    <property type="entry name" value="Competence_ComEA_HhH"/>
</dbReference>
<evidence type="ECO:0000313" key="4">
    <source>
        <dbReference type="Proteomes" id="UP001281447"/>
    </source>
</evidence>
<evidence type="ECO:0000313" key="3">
    <source>
        <dbReference type="EMBL" id="MDY0396740.1"/>
    </source>
</evidence>
<accession>A0ABU5CBN9</accession>
<dbReference type="SMART" id="SM00278">
    <property type="entry name" value="HhH1"/>
    <property type="match status" value="2"/>
</dbReference>
<comment type="caution">
    <text evidence="3">The sequence shown here is derived from an EMBL/GenBank/DDBJ whole genome shotgun (WGS) entry which is preliminary data.</text>
</comment>
<name>A0ABU5CBN9_9BACI</name>
<dbReference type="EMBL" id="JAWDIP010000004">
    <property type="protein sequence ID" value="MDY0396740.1"/>
    <property type="molecule type" value="Genomic_DNA"/>
</dbReference>
<dbReference type="PANTHER" id="PTHR21180:SF32">
    <property type="entry name" value="ENDONUCLEASE_EXONUCLEASE_PHOSPHATASE FAMILY DOMAIN-CONTAINING PROTEIN 1"/>
    <property type="match status" value="1"/>
</dbReference>
<protein>
    <submittedName>
        <fullName evidence="3">Helix-hairpin-helix domain-containing protein</fullName>
    </submittedName>
</protein>
<gene>
    <name evidence="3" type="ORF">RWE15_23665</name>
</gene>
<proteinExistence type="predicted"/>
<dbReference type="InterPro" id="IPR051675">
    <property type="entry name" value="Endo/Exo/Phosphatase_dom_1"/>
</dbReference>
<feature type="region of interest" description="Disordered" evidence="1">
    <location>
        <begin position="1"/>
        <end position="35"/>
    </location>
</feature>
<feature type="domain" description="Helix-hairpin-helix DNA-binding motif class 1" evidence="2">
    <location>
        <begin position="130"/>
        <end position="149"/>
    </location>
</feature>
<evidence type="ECO:0000259" key="2">
    <source>
        <dbReference type="SMART" id="SM00278"/>
    </source>
</evidence>
<dbReference type="InterPro" id="IPR010994">
    <property type="entry name" value="RuvA_2-like"/>
</dbReference>
<reference evidence="3 4" key="1">
    <citation type="submission" date="2023-10" db="EMBL/GenBank/DDBJ databases">
        <title>Virgibacillus halophilus 5B73C genome.</title>
        <authorList>
            <person name="Miliotis G."/>
            <person name="Sengupta P."/>
            <person name="Hameed A."/>
            <person name="Chuvochina M."/>
            <person name="Mcdonagh F."/>
            <person name="Simpson A.C."/>
            <person name="Singh N.K."/>
            <person name="Rekha P.D."/>
            <person name="Raman K."/>
            <person name="Hugenholtz P."/>
            <person name="Venkateswaran K."/>
        </authorList>
    </citation>
    <scope>NUCLEOTIDE SEQUENCE [LARGE SCALE GENOMIC DNA]</scope>
    <source>
        <strain evidence="3 4">5B73C</strain>
    </source>
</reference>
<dbReference type="PANTHER" id="PTHR21180">
    <property type="entry name" value="ENDONUCLEASE/EXONUCLEASE/PHOSPHATASE FAMILY DOMAIN-CONTAINING PROTEIN 1"/>
    <property type="match status" value="1"/>
</dbReference>
<dbReference type="SUPFAM" id="SSF47781">
    <property type="entry name" value="RuvA domain 2-like"/>
    <property type="match status" value="1"/>
</dbReference>
<sequence>MLLSQMKSDEEDITETPFTDIQADQPESSSSSLNEKEQLHQMIMVDIKGSVVKPGVYEIAQDARVNDAIQLAGGFTKDADESQINLAQKVQDEMVIAVPLKNEDNNQTTVQAAMNETSEEKIHINQATQEELESLSGIGPSKANAILQYREENGMFQSVEELLEIPGIGEKTLENIRESIQVP</sequence>
<organism evidence="3 4">
    <name type="scientific">Tigheibacillus halophilus</name>
    <dbReference type="NCBI Taxonomy" id="361280"/>
    <lineage>
        <taxon>Bacteria</taxon>
        <taxon>Bacillati</taxon>
        <taxon>Bacillota</taxon>
        <taxon>Bacilli</taxon>
        <taxon>Bacillales</taxon>
        <taxon>Bacillaceae</taxon>
        <taxon>Tigheibacillus</taxon>
    </lineage>
</organism>
<keyword evidence="4" id="KW-1185">Reference proteome</keyword>
<dbReference type="Pfam" id="PF10531">
    <property type="entry name" value="SLBB"/>
    <property type="match status" value="1"/>
</dbReference>
<dbReference type="Gene3D" id="1.10.150.280">
    <property type="entry name" value="AF1531-like domain"/>
    <property type="match status" value="1"/>
</dbReference>
<feature type="domain" description="Helix-hairpin-helix DNA-binding motif class 1" evidence="2">
    <location>
        <begin position="160"/>
        <end position="179"/>
    </location>
</feature>
<dbReference type="InterPro" id="IPR003583">
    <property type="entry name" value="Hlx-hairpin-Hlx_DNA-bd_motif"/>
</dbReference>
<dbReference type="Pfam" id="PF12836">
    <property type="entry name" value="HHH_3"/>
    <property type="match status" value="1"/>
</dbReference>
<dbReference type="Proteomes" id="UP001281447">
    <property type="component" value="Unassembled WGS sequence"/>
</dbReference>